<dbReference type="InterPro" id="IPR000451">
    <property type="entry name" value="NFkB/Dor"/>
</dbReference>
<dbReference type="RefSeq" id="XP_015172823.1">
    <property type="nucleotide sequence ID" value="XM_015317337.1"/>
</dbReference>
<dbReference type="InterPro" id="IPR002909">
    <property type="entry name" value="IPT_dom"/>
</dbReference>
<dbReference type="Gene3D" id="2.60.40.340">
    <property type="entry name" value="Rel homology domain (RHD), DNA-binding domain"/>
    <property type="match status" value="1"/>
</dbReference>
<dbReference type="InterPro" id="IPR030492">
    <property type="entry name" value="RHD_CS"/>
</dbReference>
<dbReference type="PROSITE" id="PS50254">
    <property type="entry name" value="REL_2"/>
    <property type="match status" value="1"/>
</dbReference>
<dbReference type="PIRSF" id="PIRSF001716">
    <property type="entry name" value="Dorsal"/>
    <property type="match status" value="1"/>
</dbReference>
<dbReference type="PANTHER" id="PTHR24169">
    <property type="entry name" value="NUCLEAR FACTOR NF-KAPPA-B PROTEIN"/>
    <property type="match status" value="1"/>
</dbReference>
<feature type="domain" description="RHD" evidence="2">
    <location>
        <begin position="45"/>
        <end position="224"/>
    </location>
</feature>
<evidence type="ECO:0000256" key="1">
    <source>
        <dbReference type="SAM" id="MobiDB-lite"/>
    </source>
</evidence>
<evidence type="ECO:0000313" key="4">
    <source>
        <dbReference type="RefSeq" id="XP_015172823.1"/>
    </source>
</evidence>
<dbReference type="Proteomes" id="UP000694924">
    <property type="component" value="Unplaced"/>
</dbReference>
<sequence>MEHDISDENLNISDVIEVIKTTDPGFVESNGHMDQDKMEINRKHMAQPYVEIVEQPASKSLRFRYECEGRSAGSIPGVNSTPENKTFPTIRIVGYKGRAVVVVSCVTKDLPYRPHPHNLVGKEACKQGICTLEITSDNMTVTFANLGIQCVKKKDIEEALKIREEIRVDPFRTGFEHRKQPTSIDLNAVRLCFQVFLEGTRKGKFTHPLQPVVSDPIFDKKAMSDLSINHLSHNRAPSCGGMKMILLCEKVAKEDIQVRFFEEKNGHVIWEGYGDFAPTDVHKQTAIVFKTPSFRLLQIEEPVQIYIQLKRPSDGVTSEPHPFEMSPLDTGSSESLKRKRQKFDNSPNAILLRGLQAEAQKNQMHLCIGKTGAAEAAYQNAQYYNIIKPEPVEAGPLPFGRYTTNLGSYSLQSQPQTQSQPQLQSTPQQQLPLQSQPLSNLQTLRPQVSPGRATSPMEYGSYNLKYFNVTFVLFIILNLTPLILDLSYRPQVSPCRTASPMEYNSYNPLLAQTHLSPSYQPSSSNMTQQPSVGISVPEQYSFLQESNLSNTDQMILSKVTSKHLNTGLEPIYNNGNLDKIDLATDLGINQQYFDLTLNTAGLGEFETFDTELSTNLLSGLSISEDLKEEGNDNVKLETDNVGENNMTDSYTNITKNTIQELCDLNDIYRHNKNDDT</sequence>
<dbReference type="PRINTS" id="PR00057">
    <property type="entry name" value="NFKBTNSCPFCT"/>
</dbReference>
<dbReference type="SUPFAM" id="SSF49417">
    <property type="entry name" value="p53-like transcription factors"/>
    <property type="match status" value="1"/>
</dbReference>
<dbReference type="InterPro" id="IPR014756">
    <property type="entry name" value="Ig_E-set"/>
</dbReference>
<dbReference type="Pfam" id="PF00554">
    <property type="entry name" value="RHD_DNA_bind"/>
    <property type="match status" value="1"/>
</dbReference>
<feature type="region of interest" description="Disordered" evidence="1">
    <location>
        <begin position="408"/>
        <end position="431"/>
    </location>
</feature>
<keyword evidence="3" id="KW-1185">Reference proteome</keyword>
<proteinExistence type="predicted"/>
<dbReference type="InterPro" id="IPR008967">
    <property type="entry name" value="p53-like_TF_DNA-bd_sf"/>
</dbReference>
<feature type="region of interest" description="Disordered" evidence="1">
    <location>
        <begin position="313"/>
        <end position="340"/>
    </location>
</feature>
<dbReference type="InterPro" id="IPR013783">
    <property type="entry name" value="Ig-like_fold"/>
</dbReference>
<dbReference type="InterPro" id="IPR011539">
    <property type="entry name" value="RHD_DNA_bind_dom"/>
</dbReference>
<dbReference type="PANTHER" id="PTHR24169:SF25">
    <property type="entry name" value="DORSAL-RELATED IMMUNITY FACTOR DIF-RELATED"/>
    <property type="match status" value="1"/>
</dbReference>
<gene>
    <name evidence="4" type="primary">LOC107064549</name>
</gene>
<evidence type="ECO:0000259" key="2">
    <source>
        <dbReference type="PROSITE" id="PS50254"/>
    </source>
</evidence>
<dbReference type="InterPro" id="IPR037059">
    <property type="entry name" value="RHD_DNA_bind_dom_sf"/>
</dbReference>
<evidence type="ECO:0000313" key="3">
    <source>
        <dbReference type="Proteomes" id="UP000694924"/>
    </source>
</evidence>
<dbReference type="SMART" id="SM00429">
    <property type="entry name" value="IPT"/>
    <property type="match status" value="1"/>
</dbReference>
<dbReference type="GeneID" id="107064549"/>
<organism evidence="3 4">
    <name type="scientific">Polistes dominula</name>
    <name type="common">European paper wasp</name>
    <name type="synonym">Vespa dominula</name>
    <dbReference type="NCBI Taxonomy" id="743375"/>
    <lineage>
        <taxon>Eukaryota</taxon>
        <taxon>Metazoa</taxon>
        <taxon>Ecdysozoa</taxon>
        <taxon>Arthropoda</taxon>
        <taxon>Hexapoda</taxon>
        <taxon>Insecta</taxon>
        <taxon>Pterygota</taxon>
        <taxon>Neoptera</taxon>
        <taxon>Endopterygota</taxon>
        <taxon>Hymenoptera</taxon>
        <taxon>Apocrita</taxon>
        <taxon>Aculeata</taxon>
        <taxon>Vespoidea</taxon>
        <taxon>Vespidae</taxon>
        <taxon>Polistinae</taxon>
        <taxon>Polistini</taxon>
        <taxon>Polistes</taxon>
    </lineage>
</organism>
<feature type="compositionally biased region" description="Low complexity" evidence="1">
    <location>
        <begin position="410"/>
        <end position="431"/>
    </location>
</feature>
<dbReference type="PROSITE" id="PS01204">
    <property type="entry name" value="REL_1"/>
    <property type="match status" value="1"/>
</dbReference>
<accession>A0ABM1HXY6</accession>
<dbReference type="Gene3D" id="2.60.40.10">
    <property type="entry name" value="Immunoglobulins"/>
    <property type="match status" value="1"/>
</dbReference>
<dbReference type="InterPro" id="IPR011363">
    <property type="entry name" value="Dif"/>
</dbReference>
<dbReference type="SUPFAM" id="SSF81296">
    <property type="entry name" value="E set domains"/>
    <property type="match status" value="1"/>
</dbReference>
<reference evidence="4" key="1">
    <citation type="submission" date="2025-08" db="UniProtKB">
        <authorList>
            <consortium name="RefSeq"/>
        </authorList>
    </citation>
    <scope>IDENTIFICATION</scope>
    <source>
        <tissue evidence="4">Whole body</tissue>
    </source>
</reference>
<dbReference type="InterPro" id="IPR032397">
    <property type="entry name" value="RHD_dimer"/>
</dbReference>
<name>A0ABM1HXY6_POLDO</name>
<protein>
    <submittedName>
        <fullName evidence="4">Embryonic polarity protein dorsal-like isoform X2</fullName>
    </submittedName>
</protein>
<dbReference type="Pfam" id="PF16179">
    <property type="entry name" value="RHD_dimer"/>
    <property type="match status" value="1"/>
</dbReference>
<dbReference type="CDD" id="cd07887">
    <property type="entry name" value="RHD-n_Dorsal_Dif"/>
    <property type="match status" value="1"/>
</dbReference>